<keyword evidence="1 2" id="KW-0812">Transmembrane</keyword>
<evidence type="ECO:0000256" key="1">
    <source>
        <dbReference type="SAM" id="Phobius"/>
    </source>
</evidence>
<keyword evidence="1" id="KW-0472">Membrane</keyword>
<accession>A0A8S5RN38</accession>
<proteinExistence type="predicted"/>
<reference evidence="2" key="1">
    <citation type="journal article" date="2021" name="Proc. Natl. Acad. Sci. U.S.A.">
        <title>A Catalog of Tens of Thousands of Viruses from Human Metagenomes Reveals Hidden Associations with Chronic Diseases.</title>
        <authorList>
            <person name="Tisza M.J."/>
            <person name="Buck C.B."/>
        </authorList>
    </citation>
    <scope>NUCLEOTIDE SEQUENCE</scope>
    <source>
        <strain evidence="2">CtFlR8</strain>
    </source>
</reference>
<evidence type="ECO:0000313" key="2">
    <source>
        <dbReference type="EMBL" id="DAE32767.1"/>
    </source>
</evidence>
<dbReference type="EMBL" id="BK059128">
    <property type="protein sequence ID" value="DAE32767.1"/>
    <property type="molecule type" value="Genomic_DNA"/>
</dbReference>
<feature type="transmembrane region" description="Helical" evidence="1">
    <location>
        <begin position="32"/>
        <end position="52"/>
    </location>
</feature>
<keyword evidence="1" id="KW-1133">Transmembrane helix</keyword>
<feature type="transmembrane region" description="Helical" evidence="1">
    <location>
        <begin position="7"/>
        <end position="26"/>
    </location>
</feature>
<sequence length="65" mass="7489">MGFTEVLTIVFIALKLLGVISWSWWLVLLPEILAFVVYAIMVISAVVVNVKFRNSMEDFDRKWGL</sequence>
<protein>
    <submittedName>
        <fullName evidence="2">Transmembrane protein</fullName>
    </submittedName>
</protein>
<name>A0A8S5RN38_9VIRU</name>
<organism evidence="2">
    <name type="scientific">virus sp. ctFlR8</name>
    <dbReference type="NCBI Taxonomy" id="2825811"/>
    <lineage>
        <taxon>Viruses</taxon>
    </lineage>
</organism>